<dbReference type="OrthoDB" id="9813126at2"/>
<gene>
    <name evidence="2" type="ORF">REIFOR_01480</name>
</gene>
<evidence type="ECO:0000259" key="1">
    <source>
        <dbReference type="Pfam" id="PF00665"/>
    </source>
</evidence>
<evidence type="ECO:0000313" key="2">
    <source>
        <dbReference type="EMBL" id="ATX76626.1"/>
    </source>
</evidence>
<dbReference type="InterPro" id="IPR036397">
    <property type="entry name" value="RNaseH_sf"/>
</dbReference>
<dbReference type="PANTHER" id="PTHR46889">
    <property type="entry name" value="TRANSPOSASE INSF FOR INSERTION SEQUENCE IS3B-RELATED"/>
    <property type="match status" value="1"/>
</dbReference>
<dbReference type="InterPro" id="IPR050900">
    <property type="entry name" value="Transposase_IS3/IS150/IS904"/>
</dbReference>
<protein>
    <submittedName>
        <fullName evidence="2">Integrase</fullName>
    </submittedName>
</protein>
<dbReference type="AlphaFoldDB" id="A0A2K8KUR4"/>
<evidence type="ECO:0000313" key="3">
    <source>
        <dbReference type="Proteomes" id="UP000229757"/>
    </source>
</evidence>
<dbReference type="InterPro" id="IPR001584">
    <property type="entry name" value="Integrase_cat-core"/>
</dbReference>
<reference evidence="2 3" key="1">
    <citation type="journal article" date="2017" name="Environ. Microbiol.">
        <title>Genomic and physiological analyses of 'Reinekea forsetii' reveal a versatile opportunistic lifestyle during spring algae blooms.</title>
        <authorList>
            <person name="Avci B."/>
            <person name="Hahnke R.L."/>
            <person name="Chafee M."/>
            <person name="Fischer T."/>
            <person name="Gruber-Vodicka H."/>
            <person name="Tegetmeyer H.E."/>
            <person name="Harder J."/>
            <person name="Fuchs B.M."/>
            <person name="Amann R.I."/>
            <person name="Teeling H."/>
        </authorList>
    </citation>
    <scope>NUCLEOTIDE SEQUENCE [LARGE SCALE GENOMIC DNA]</scope>
    <source>
        <strain evidence="2 3">Hel1_31_D35</strain>
    </source>
</reference>
<dbReference type="Proteomes" id="UP000229757">
    <property type="component" value="Chromosome"/>
</dbReference>
<dbReference type="InterPro" id="IPR012337">
    <property type="entry name" value="RNaseH-like_sf"/>
</dbReference>
<keyword evidence="3" id="KW-1185">Reference proteome</keyword>
<dbReference type="Gene3D" id="3.30.420.10">
    <property type="entry name" value="Ribonuclease H-like superfamily/Ribonuclease H"/>
    <property type="match status" value="1"/>
</dbReference>
<feature type="domain" description="Integrase catalytic" evidence="1">
    <location>
        <begin position="105"/>
        <end position="172"/>
    </location>
</feature>
<dbReference type="PANTHER" id="PTHR46889:SF4">
    <property type="entry name" value="TRANSPOSASE INSO FOR INSERTION SEQUENCE ELEMENT IS911B-RELATED"/>
    <property type="match status" value="1"/>
</dbReference>
<dbReference type="Pfam" id="PF00665">
    <property type="entry name" value="rve"/>
    <property type="match status" value="1"/>
</dbReference>
<dbReference type="EMBL" id="CP011797">
    <property type="protein sequence ID" value="ATX76626.1"/>
    <property type="molecule type" value="Genomic_DNA"/>
</dbReference>
<proteinExistence type="predicted"/>
<name>A0A2K8KUR4_9GAMM</name>
<organism evidence="2 3">
    <name type="scientific">Reinekea forsetii</name>
    <dbReference type="NCBI Taxonomy" id="1336806"/>
    <lineage>
        <taxon>Bacteria</taxon>
        <taxon>Pseudomonadati</taxon>
        <taxon>Pseudomonadota</taxon>
        <taxon>Gammaproteobacteria</taxon>
        <taxon>Oceanospirillales</taxon>
        <taxon>Saccharospirillaceae</taxon>
        <taxon>Reinekea</taxon>
    </lineage>
</organism>
<dbReference type="KEGG" id="rfo:REIFOR_01480"/>
<dbReference type="GO" id="GO:0003676">
    <property type="term" value="F:nucleic acid binding"/>
    <property type="evidence" value="ECO:0007669"/>
    <property type="project" value="InterPro"/>
</dbReference>
<sequence>MCRHLGVTRGGYYRHLSKAVDYYHLELIEAVQEIGKASDHNYGGRSMKFALGIMSYPVSRNKAKKQMKEASVLVKRRKKFKITTNSNHAKPLFDNILNCDFAAKGPNQARVQDITYIWTEEGCLYLATLIDLYSRRGVSWSMRSRMTAQLLCDALRMAIWQRRPKAGLIVHSSR</sequence>
<dbReference type="GO" id="GO:0015074">
    <property type="term" value="P:DNA integration"/>
    <property type="evidence" value="ECO:0007669"/>
    <property type="project" value="InterPro"/>
</dbReference>
<accession>A0A2K8KUR4</accession>
<dbReference type="SUPFAM" id="SSF53098">
    <property type="entry name" value="Ribonuclease H-like"/>
    <property type="match status" value="1"/>
</dbReference>